<accession>A0A6I4TWE0</accession>
<dbReference type="SUPFAM" id="SSF52499">
    <property type="entry name" value="Isochorismatase-like hydrolases"/>
    <property type="match status" value="1"/>
</dbReference>
<dbReference type="PRINTS" id="PR01398">
    <property type="entry name" value="ISCHRISMTASE"/>
</dbReference>
<dbReference type="InterPro" id="IPR036380">
    <property type="entry name" value="Isochorismatase-like_sf"/>
</dbReference>
<dbReference type="Proteomes" id="UP000469430">
    <property type="component" value="Unassembled WGS sequence"/>
</dbReference>
<dbReference type="InterPro" id="IPR000868">
    <property type="entry name" value="Isochorismatase-like_dom"/>
</dbReference>
<sequence>MTTPPPRRLPSIATYDLPAEADLPPSRADWQLDPVRAALLVHDMQAYFVDAFVPQSAPIAPATAAIAQLIAGARAAGVPVFYTAQNGDQDRRDRGLQADLWGPGMRHIAEHQPIIEPLAPESGDFVLTKHRYSAFQRSNLETLMRARGRDQLIICGVYAHIGCMLTAGEAFQRDIEPFFVADALADFSRAWHDAALDQVADCSGVVLSTRQTLAALDKAPPEPK</sequence>
<dbReference type="EMBL" id="WTYJ01000002">
    <property type="protein sequence ID" value="MXO99580.1"/>
    <property type="molecule type" value="Genomic_DNA"/>
</dbReference>
<dbReference type="Pfam" id="PF00857">
    <property type="entry name" value="Isochorismatase"/>
    <property type="match status" value="1"/>
</dbReference>
<dbReference type="InterPro" id="IPR050272">
    <property type="entry name" value="Isochorismatase-like_hydrls"/>
</dbReference>
<gene>
    <name evidence="3" type="ORF">GRI97_11335</name>
</gene>
<feature type="domain" description="Isochorismatase-like" evidence="2">
    <location>
        <begin position="37"/>
        <end position="211"/>
    </location>
</feature>
<dbReference type="AlphaFoldDB" id="A0A6I4TWE0"/>
<dbReference type="GO" id="GO:0008908">
    <property type="term" value="F:isochorismatase activity"/>
    <property type="evidence" value="ECO:0007669"/>
    <property type="project" value="InterPro"/>
</dbReference>
<proteinExistence type="predicted"/>
<dbReference type="OrthoDB" id="9807387at2"/>
<dbReference type="InterPro" id="IPR016291">
    <property type="entry name" value="Isochorismatase"/>
</dbReference>
<keyword evidence="1" id="KW-0378">Hydrolase</keyword>
<reference evidence="3 4" key="1">
    <citation type="submission" date="2019-12" db="EMBL/GenBank/DDBJ databases">
        <title>Genomic-based taxomic classification of the family Erythrobacteraceae.</title>
        <authorList>
            <person name="Xu L."/>
        </authorList>
    </citation>
    <scope>NUCLEOTIDE SEQUENCE [LARGE SCALE GENOMIC DNA]</scope>
    <source>
        <strain evidence="3 4">S36</strain>
    </source>
</reference>
<dbReference type="Gene3D" id="3.40.50.850">
    <property type="entry name" value="Isochorismatase-like"/>
    <property type="match status" value="1"/>
</dbReference>
<organism evidence="3 4">
    <name type="scientific">Croceibacterium xixiisoli</name>
    <dbReference type="NCBI Taxonomy" id="1476466"/>
    <lineage>
        <taxon>Bacteria</taxon>
        <taxon>Pseudomonadati</taxon>
        <taxon>Pseudomonadota</taxon>
        <taxon>Alphaproteobacteria</taxon>
        <taxon>Sphingomonadales</taxon>
        <taxon>Erythrobacteraceae</taxon>
        <taxon>Croceibacterium</taxon>
    </lineage>
</organism>
<dbReference type="PANTHER" id="PTHR43540:SF3">
    <property type="entry name" value="ENTEROBACTIN SYNTHASE COMPONENT B"/>
    <property type="match status" value="1"/>
</dbReference>
<evidence type="ECO:0000313" key="4">
    <source>
        <dbReference type="Proteomes" id="UP000469430"/>
    </source>
</evidence>
<comment type="caution">
    <text evidence="3">The sequence shown here is derived from an EMBL/GenBank/DDBJ whole genome shotgun (WGS) entry which is preliminary data.</text>
</comment>
<evidence type="ECO:0000313" key="3">
    <source>
        <dbReference type="EMBL" id="MXO99580.1"/>
    </source>
</evidence>
<dbReference type="RefSeq" id="WP_161391292.1">
    <property type="nucleotide sequence ID" value="NZ_JBHSCP010000001.1"/>
</dbReference>
<evidence type="ECO:0000256" key="1">
    <source>
        <dbReference type="ARBA" id="ARBA00022801"/>
    </source>
</evidence>
<name>A0A6I4TWE0_9SPHN</name>
<dbReference type="PANTHER" id="PTHR43540">
    <property type="entry name" value="PEROXYUREIDOACRYLATE/UREIDOACRYLATE AMIDOHYDROLASE-RELATED"/>
    <property type="match status" value="1"/>
</dbReference>
<keyword evidence="4" id="KW-1185">Reference proteome</keyword>
<protein>
    <submittedName>
        <fullName evidence="3">Isochorismatase family protein</fullName>
    </submittedName>
</protein>
<evidence type="ECO:0000259" key="2">
    <source>
        <dbReference type="Pfam" id="PF00857"/>
    </source>
</evidence>